<sequence>MVVSSFVVEYIKDGTHVHFFILKFNCSYYDSYRLLQKWFV</sequence>
<dbReference type="Ensembl" id="ENSCINT00000032218.1">
    <property type="protein sequence ID" value="ENSCINP00000030040.1"/>
    <property type="gene ID" value="ENSCING00000018263.1"/>
</dbReference>
<dbReference type="AlphaFoldDB" id="H2XK58"/>
<reference evidence="2" key="1">
    <citation type="journal article" date="2002" name="Science">
        <title>The draft genome of Ciona intestinalis: insights into chordate and vertebrate origins.</title>
        <authorList>
            <person name="Dehal P."/>
            <person name="Satou Y."/>
            <person name="Campbell R.K."/>
            <person name="Chapman J."/>
            <person name="Degnan B."/>
            <person name="De Tomaso A."/>
            <person name="Davidson B."/>
            <person name="Di Gregorio A."/>
            <person name="Gelpke M."/>
            <person name="Goodstein D.M."/>
            <person name="Harafuji N."/>
            <person name="Hastings K.E."/>
            <person name="Ho I."/>
            <person name="Hotta K."/>
            <person name="Huang W."/>
            <person name="Kawashima T."/>
            <person name="Lemaire P."/>
            <person name="Martinez D."/>
            <person name="Meinertzhagen I.A."/>
            <person name="Necula S."/>
            <person name="Nonaka M."/>
            <person name="Putnam N."/>
            <person name="Rash S."/>
            <person name="Saiga H."/>
            <person name="Satake M."/>
            <person name="Terry A."/>
            <person name="Yamada L."/>
            <person name="Wang H.G."/>
            <person name="Awazu S."/>
            <person name="Azumi K."/>
            <person name="Boore J."/>
            <person name="Branno M."/>
            <person name="Chin-Bow S."/>
            <person name="DeSantis R."/>
            <person name="Doyle S."/>
            <person name="Francino P."/>
            <person name="Keys D.N."/>
            <person name="Haga S."/>
            <person name="Hayashi H."/>
            <person name="Hino K."/>
            <person name="Imai K.S."/>
            <person name="Inaba K."/>
            <person name="Kano S."/>
            <person name="Kobayashi K."/>
            <person name="Kobayashi M."/>
            <person name="Lee B.I."/>
            <person name="Makabe K.W."/>
            <person name="Manohar C."/>
            <person name="Matassi G."/>
            <person name="Medina M."/>
            <person name="Mochizuki Y."/>
            <person name="Mount S."/>
            <person name="Morishita T."/>
            <person name="Miura S."/>
            <person name="Nakayama A."/>
            <person name="Nishizaka S."/>
            <person name="Nomoto H."/>
            <person name="Ohta F."/>
            <person name="Oishi K."/>
            <person name="Rigoutsos I."/>
            <person name="Sano M."/>
            <person name="Sasaki A."/>
            <person name="Sasakura Y."/>
            <person name="Shoguchi E."/>
            <person name="Shin-i T."/>
            <person name="Spagnuolo A."/>
            <person name="Stainier D."/>
            <person name="Suzuki M.M."/>
            <person name="Tassy O."/>
            <person name="Takatori N."/>
            <person name="Tokuoka M."/>
            <person name="Yagi K."/>
            <person name="Yoshizaki F."/>
            <person name="Wada S."/>
            <person name="Zhang C."/>
            <person name="Hyatt P.D."/>
            <person name="Larimer F."/>
            <person name="Detter C."/>
            <person name="Doggett N."/>
            <person name="Glavina T."/>
            <person name="Hawkins T."/>
            <person name="Richardson P."/>
            <person name="Lucas S."/>
            <person name="Kohara Y."/>
            <person name="Levine M."/>
            <person name="Satoh N."/>
            <person name="Rokhsar D.S."/>
        </authorList>
    </citation>
    <scope>NUCLEOTIDE SEQUENCE [LARGE SCALE GENOMIC DNA]</scope>
</reference>
<keyword evidence="2" id="KW-1185">Reference proteome</keyword>
<name>H2XK58_CIOIN</name>
<dbReference type="Proteomes" id="UP000008144">
    <property type="component" value="Chromosome 10"/>
</dbReference>
<evidence type="ECO:0000313" key="2">
    <source>
        <dbReference type="Proteomes" id="UP000008144"/>
    </source>
</evidence>
<organism evidence="1 2">
    <name type="scientific">Ciona intestinalis</name>
    <name type="common">Transparent sea squirt</name>
    <name type="synonym">Ascidia intestinalis</name>
    <dbReference type="NCBI Taxonomy" id="7719"/>
    <lineage>
        <taxon>Eukaryota</taxon>
        <taxon>Metazoa</taxon>
        <taxon>Chordata</taxon>
        <taxon>Tunicata</taxon>
        <taxon>Ascidiacea</taxon>
        <taxon>Phlebobranchia</taxon>
        <taxon>Cionidae</taxon>
        <taxon>Ciona</taxon>
    </lineage>
</organism>
<reference evidence="1" key="4">
    <citation type="submission" date="2025-09" db="UniProtKB">
        <authorList>
            <consortium name="Ensembl"/>
        </authorList>
    </citation>
    <scope>IDENTIFICATION</scope>
</reference>
<dbReference type="EMBL" id="EAAA01000627">
    <property type="status" value="NOT_ANNOTATED_CDS"/>
    <property type="molecule type" value="Genomic_DNA"/>
</dbReference>
<protein>
    <submittedName>
        <fullName evidence="1">Uncharacterized protein</fullName>
    </submittedName>
</protein>
<reference evidence="1" key="3">
    <citation type="submission" date="2025-08" db="UniProtKB">
        <authorList>
            <consortium name="Ensembl"/>
        </authorList>
    </citation>
    <scope>IDENTIFICATION</scope>
</reference>
<accession>H2XK58</accession>
<dbReference type="InParanoid" id="H2XK58"/>
<proteinExistence type="predicted"/>
<reference evidence="1" key="2">
    <citation type="journal article" date="2008" name="Genome Biol.">
        <title>Improved genome assembly and evidence-based global gene model set for the chordate Ciona intestinalis: new insight into intron and operon populations.</title>
        <authorList>
            <person name="Satou Y."/>
            <person name="Mineta K."/>
            <person name="Ogasawara M."/>
            <person name="Sasakura Y."/>
            <person name="Shoguchi E."/>
            <person name="Ueno K."/>
            <person name="Yamada L."/>
            <person name="Matsumoto J."/>
            <person name="Wasserscheid J."/>
            <person name="Dewar K."/>
            <person name="Wiley G.B."/>
            <person name="Macmil S.L."/>
            <person name="Roe B.A."/>
            <person name="Zeller R.W."/>
            <person name="Hastings K.E."/>
            <person name="Lemaire P."/>
            <person name="Lindquist E."/>
            <person name="Endo T."/>
            <person name="Hotta K."/>
            <person name="Inaba K."/>
        </authorList>
    </citation>
    <scope>NUCLEOTIDE SEQUENCE [LARGE SCALE GENOMIC DNA]</scope>
    <source>
        <strain evidence="1">wild type</strain>
    </source>
</reference>
<evidence type="ECO:0000313" key="1">
    <source>
        <dbReference type="Ensembl" id="ENSCINP00000030040.1"/>
    </source>
</evidence>
<dbReference type="HOGENOM" id="CLU_3299054_0_0_1"/>